<proteinExistence type="inferred from homology"/>
<feature type="transmembrane region" description="Helical" evidence="7">
    <location>
        <begin position="168"/>
        <end position="185"/>
    </location>
</feature>
<dbReference type="AlphaFoldDB" id="A0A6P0HFJ8"/>
<evidence type="ECO:0000259" key="8">
    <source>
        <dbReference type="Pfam" id="PF09335"/>
    </source>
</evidence>
<dbReference type="RefSeq" id="WP_163770430.1">
    <property type="nucleotide sequence ID" value="NZ_JAAGXA010000001.1"/>
</dbReference>
<protein>
    <submittedName>
        <fullName evidence="9">DedA family protein</fullName>
    </submittedName>
</protein>
<evidence type="ECO:0000256" key="2">
    <source>
        <dbReference type="ARBA" id="ARBA00010792"/>
    </source>
</evidence>
<comment type="subcellular location">
    <subcellularLocation>
        <location evidence="1 7">Cell membrane</location>
        <topology evidence="1 7">Multi-pass membrane protein</topology>
    </subcellularLocation>
</comment>
<dbReference type="PANTHER" id="PTHR30353:SF0">
    <property type="entry name" value="TRANSMEMBRANE PROTEIN"/>
    <property type="match status" value="1"/>
</dbReference>
<keyword evidence="4 7" id="KW-0812">Transmembrane</keyword>
<feature type="domain" description="VTT" evidence="8">
    <location>
        <begin position="34"/>
        <end position="156"/>
    </location>
</feature>
<evidence type="ECO:0000256" key="7">
    <source>
        <dbReference type="RuleBase" id="RU367016"/>
    </source>
</evidence>
<evidence type="ECO:0000313" key="10">
    <source>
        <dbReference type="Proteomes" id="UP000468687"/>
    </source>
</evidence>
<evidence type="ECO:0000256" key="1">
    <source>
        <dbReference type="ARBA" id="ARBA00004651"/>
    </source>
</evidence>
<keyword evidence="3 7" id="KW-1003">Cell membrane</keyword>
<feature type="transmembrane region" description="Helical" evidence="7">
    <location>
        <begin position="53"/>
        <end position="78"/>
    </location>
</feature>
<reference evidence="9 10" key="1">
    <citation type="journal article" date="2014" name="Int. J. Syst. Evol. Microbiol.">
        <title>Nocardioides zeae sp. nov., isolated from the stem of Zea mays.</title>
        <authorList>
            <person name="Glaeser S.P."/>
            <person name="McInroy J.A."/>
            <person name="Busse H.J."/>
            <person name="Kampfer P."/>
        </authorList>
    </citation>
    <scope>NUCLEOTIDE SEQUENCE [LARGE SCALE GENOMIC DNA]</scope>
    <source>
        <strain evidence="9 10">JCM 30728</strain>
    </source>
</reference>
<comment type="caution">
    <text evidence="9">The sequence shown here is derived from an EMBL/GenBank/DDBJ whole genome shotgun (WGS) entry which is preliminary data.</text>
</comment>
<dbReference type="InterPro" id="IPR032816">
    <property type="entry name" value="VTT_dom"/>
</dbReference>
<sequence>MDTLLDLARSLLGSPWLYVAVLVLVLADCFVPAVPSDEVIIAVGALAVTADHAWVLVGLFGAAAVGALAGDSTGFLIGSRLPRERLRRRRWLVRFLDAADRQLERRGARIVVTARFVPVVRIGVNLVAGGTLRYRDWVPMAGLACLLWASFTVAIGGVAGFGLSDQPVLAMLLGMAIGLSVGFVLDRALTARARRRDGVALDEVREA</sequence>
<keyword evidence="5 7" id="KW-1133">Transmembrane helix</keyword>
<evidence type="ECO:0000256" key="5">
    <source>
        <dbReference type="ARBA" id="ARBA00022989"/>
    </source>
</evidence>
<feature type="transmembrane region" description="Helical" evidence="7">
    <location>
        <begin position="141"/>
        <end position="162"/>
    </location>
</feature>
<dbReference type="Proteomes" id="UP000468687">
    <property type="component" value="Unassembled WGS sequence"/>
</dbReference>
<evidence type="ECO:0000313" key="9">
    <source>
        <dbReference type="EMBL" id="NEN77104.1"/>
    </source>
</evidence>
<dbReference type="GO" id="GO:0005886">
    <property type="term" value="C:plasma membrane"/>
    <property type="evidence" value="ECO:0007669"/>
    <property type="project" value="UniProtKB-SubCell"/>
</dbReference>
<evidence type="ECO:0000256" key="6">
    <source>
        <dbReference type="ARBA" id="ARBA00023136"/>
    </source>
</evidence>
<accession>A0A6P0HFJ8</accession>
<dbReference type="PANTHER" id="PTHR30353">
    <property type="entry name" value="INNER MEMBRANE PROTEIN DEDA-RELATED"/>
    <property type="match status" value="1"/>
</dbReference>
<dbReference type="Pfam" id="PF09335">
    <property type="entry name" value="VTT_dom"/>
    <property type="match status" value="1"/>
</dbReference>
<dbReference type="EMBL" id="JAAGXA010000001">
    <property type="protein sequence ID" value="NEN77104.1"/>
    <property type="molecule type" value="Genomic_DNA"/>
</dbReference>
<name>A0A6P0HFJ8_9ACTN</name>
<organism evidence="9 10">
    <name type="scientific">Nocardioides zeae</name>
    <dbReference type="NCBI Taxonomy" id="1457234"/>
    <lineage>
        <taxon>Bacteria</taxon>
        <taxon>Bacillati</taxon>
        <taxon>Actinomycetota</taxon>
        <taxon>Actinomycetes</taxon>
        <taxon>Propionibacteriales</taxon>
        <taxon>Nocardioidaceae</taxon>
        <taxon>Nocardioides</taxon>
    </lineage>
</organism>
<evidence type="ECO:0000256" key="3">
    <source>
        <dbReference type="ARBA" id="ARBA00022475"/>
    </source>
</evidence>
<comment type="similarity">
    <text evidence="2 7">Belongs to the DedA family.</text>
</comment>
<keyword evidence="10" id="KW-1185">Reference proteome</keyword>
<keyword evidence="6 7" id="KW-0472">Membrane</keyword>
<feature type="transmembrane region" description="Helical" evidence="7">
    <location>
        <begin position="12"/>
        <end position="33"/>
    </location>
</feature>
<gene>
    <name evidence="9" type="ORF">G3T38_02310</name>
</gene>
<evidence type="ECO:0000256" key="4">
    <source>
        <dbReference type="ARBA" id="ARBA00022692"/>
    </source>
</evidence>
<dbReference type="InterPro" id="IPR032818">
    <property type="entry name" value="DedA-like"/>
</dbReference>